<sequence>MLRKLRLPVGFALLAAVLVAVGYWNIRPETFMASPPAITAEEPEIDFYVVNSRTVQYQPDGRRHYELTADRVEHIKASDISLLTRPDLNLYRGSDLPWHVRSDRGEVSPEGTEVELIDNVRVERNDEKGRPTILTTSRMTVLPDEQYAQTEQAVRIEAANGVTTATGMKAYLNDGRMLLLSNVRGQHEVR</sequence>
<dbReference type="RefSeq" id="WP_138407366.1">
    <property type="nucleotide sequence ID" value="NZ_QLAE01000006.1"/>
</dbReference>
<dbReference type="NCBIfam" id="TIGR04409">
    <property type="entry name" value="LptC_YrbK"/>
    <property type="match status" value="1"/>
</dbReference>
<evidence type="ECO:0000256" key="4">
    <source>
        <dbReference type="ARBA" id="ARBA00022989"/>
    </source>
</evidence>
<proteinExistence type="inferred from homology"/>
<dbReference type="HAMAP" id="MF_01915">
    <property type="entry name" value="LPS_assembly_LptC"/>
    <property type="match status" value="1"/>
</dbReference>
<comment type="subunit">
    <text evidence="6">Component of the lipopolysaccharide transport and assembly complex. Interacts with LptA and the LptBFG transporter complex.</text>
</comment>
<dbReference type="PANTHER" id="PTHR37481:SF1">
    <property type="entry name" value="LIPOPOLYSACCHARIDE EXPORT SYSTEM PROTEIN LPTC"/>
    <property type="match status" value="1"/>
</dbReference>
<dbReference type="AlphaFoldDB" id="A0A5R9QJ80"/>
<comment type="caution">
    <text evidence="7">The sequence shown here is derived from an EMBL/GenBank/DDBJ whole genome shotgun (WGS) entry which is preliminary data.</text>
</comment>
<comment type="similarity">
    <text evidence="6">Belongs to the LptC family.</text>
</comment>
<dbReference type="OrthoDB" id="5731914at2"/>
<dbReference type="EMBL" id="QLAG01000001">
    <property type="protein sequence ID" value="TLX65341.1"/>
    <property type="molecule type" value="Genomic_DNA"/>
</dbReference>
<dbReference type="InterPro" id="IPR026265">
    <property type="entry name" value="LptC"/>
</dbReference>
<dbReference type="Proteomes" id="UP000306753">
    <property type="component" value="Unassembled WGS sequence"/>
</dbReference>
<dbReference type="GO" id="GO:0005886">
    <property type="term" value="C:plasma membrane"/>
    <property type="evidence" value="ECO:0007669"/>
    <property type="project" value="UniProtKB-SubCell"/>
</dbReference>
<keyword evidence="2 6" id="KW-0997">Cell inner membrane</keyword>
<dbReference type="InterPro" id="IPR052363">
    <property type="entry name" value="LPS_export_LptC"/>
</dbReference>
<gene>
    <name evidence="6 7" type="primary">lptC</name>
    <name evidence="7" type="ORF">DN820_00260</name>
</gene>
<keyword evidence="8" id="KW-1185">Reference proteome</keyword>
<evidence type="ECO:0000313" key="8">
    <source>
        <dbReference type="Proteomes" id="UP000306753"/>
    </source>
</evidence>
<keyword evidence="3 6" id="KW-0812">Transmembrane</keyword>
<dbReference type="Gene3D" id="2.60.450.10">
    <property type="entry name" value="Lipopolysaccharide (LPS) transport protein A like domain"/>
    <property type="match status" value="1"/>
</dbReference>
<dbReference type="Pfam" id="PF06835">
    <property type="entry name" value="LptC"/>
    <property type="match status" value="1"/>
</dbReference>
<protein>
    <recommendedName>
        <fullName evidence="6">Lipopolysaccharide export system protein LptC</fullName>
    </recommendedName>
</protein>
<evidence type="ECO:0000256" key="2">
    <source>
        <dbReference type="ARBA" id="ARBA00022519"/>
    </source>
</evidence>
<comment type="function">
    <text evidence="6">Involved in the assembly of lipopolysaccharide (LPS). Required for the translocation of LPS from the inner membrane to the outer membrane. Facilitates the transfer of LPS from the inner membrane to the periplasmic protein LptA. Could be a docking site for LptA.</text>
</comment>
<keyword evidence="5 6" id="KW-0472">Membrane</keyword>
<dbReference type="InterPro" id="IPR010664">
    <property type="entry name" value="LipoPS_assembly_LptC-rel"/>
</dbReference>
<keyword evidence="4 6" id="KW-1133">Transmembrane helix</keyword>
<organism evidence="7 8">
    <name type="scientific">Stutzerimonas nosocomialis</name>
    <dbReference type="NCBI Taxonomy" id="1056496"/>
    <lineage>
        <taxon>Bacteria</taxon>
        <taxon>Pseudomonadati</taxon>
        <taxon>Pseudomonadota</taxon>
        <taxon>Gammaproteobacteria</taxon>
        <taxon>Pseudomonadales</taxon>
        <taxon>Pseudomonadaceae</taxon>
        <taxon>Stutzerimonas</taxon>
    </lineage>
</organism>
<dbReference type="GO" id="GO:0043165">
    <property type="term" value="P:Gram-negative-bacterium-type cell outer membrane assembly"/>
    <property type="evidence" value="ECO:0007669"/>
    <property type="project" value="UniProtKB-UniRule"/>
</dbReference>
<evidence type="ECO:0000313" key="7">
    <source>
        <dbReference type="EMBL" id="TLX65341.1"/>
    </source>
</evidence>
<evidence type="ECO:0000256" key="6">
    <source>
        <dbReference type="HAMAP-Rule" id="MF_01915"/>
    </source>
</evidence>
<dbReference type="GO" id="GO:0017089">
    <property type="term" value="F:glycolipid transfer activity"/>
    <property type="evidence" value="ECO:0007669"/>
    <property type="project" value="TreeGrafter"/>
</dbReference>
<dbReference type="PANTHER" id="PTHR37481">
    <property type="entry name" value="LIPOPOLYSACCHARIDE EXPORT SYSTEM PROTEIN LPTC"/>
    <property type="match status" value="1"/>
</dbReference>
<evidence type="ECO:0000256" key="5">
    <source>
        <dbReference type="ARBA" id="ARBA00023136"/>
    </source>
</evidence>
<reference evidence="7 8" key="1">
    <citation type="journal article" date="2017" name="Eur. J. Clin. Microbiol. Infect. Dis.">
        <title>Uncommonly isolated clinical Pseudomonas: identification and phylogenetic assignation.</title>
        <authorList>
            <person name="Mulet M."/>
            <person name="Gomila M."/>
            <person name="Ramirez A."/>
            <person name="Cardew S."/>
            <person name="Moore E.R."/>
            <person name="Lalucat J."/>
            <person name="Garcia-Valdes E."/>
        </authorList>
    </citation>
    <scope>NUCLEOTIDE SEQUENCE [LARGE SCALE GENOMIC DNA]</scope>
    <source>
        <strain evidence="7 8">SD129</strain>
    </source>
</reference>
<comment type="subcellular location">
    <subcellularLocation>
        <location evidence="6">Cell inner membrane</location>
        <topology evidence="6">Single-pass membrane protein</topology>
    </subcellularLocation>
</comment>
<dbReference type="GO" id="GO:0015221">
    <property type="term" value="F:lipopolysaccharide transmembrane transporter activity"/>
    <property type="evidence" value="ECO:0007669"/>
    <property type="project" value="InterPro"/>
</dbReference>
<evidence type="ECO:0000256" key="3">
    <source>
        <dbReference type="ARBA" id="ARBA00022692"/>
    </source>
</evidence>
<name>A0A5R9QJ80_9GAMM</name>
<dbReference type="GO" id="GO:0030288">
    <property type="term" value="C:outer membrane-bounded periplasmic space"/>
    <property type="evidence" value="ECO:0007669"/>
    <property type="project" value="TreeGrafter"/>
</dbReference>
<keyword evidence="1 6" id="KW-1003">Cell membrane</keyword>
<accession>A0A5R9QJ80</accession>
<evidence type="ECO:0000256" key="1">
    <source>
        <dbReference type="ARBA" id="ARBA00022475"/>
    </source>
</evidence>